<gene>
    <name evidence="1" type="ORF">L6452_20323</name>
</gene>
<evidence type="ECO:0000313" key="2">
    <source>
        <dbReference type="Proteomes" id="UP001055879"/>
    </source>
</evidence>
<proteinExistence type="predicted"/>
<evidence type="ECO:0000313" key="1">
    <source>
        <dbReference type="EMBL" id="KAI3719425.1"/>
    </source>
</evidence>
<keyword evidence="2" id="KW-1185">Reference proteome</keyword>
<accession>A0ACB9BFF6</accession>
<dbReference type="Proteomes" id="UP001055879">
    <property type="component" value="Linkage Group LG06"/>
</dbReference>
<sequence>MGCTTTTCLFPFTPLMPYTPLDRDLQSDLSNRGESDLRKLGVLRERFRRSVERASGGNKSVSGSMMKEVAPPCMRLR</sequence>
<name>A0ACB9BFF6_ARCLA</name>
<reference evidence="2" key="1">
    <citation type="journal article" date="2022" name="Mol. Ecol. Resour.">
        <title>The genomes of chicory, endive, great burdock and yacon provide insights into Asteraceae palaeo-polyploidization history and plant inulin production.</title>
        <authorList>
            <person name="Fan W."/>
            <person name="Wang S."/>
            <person name="Wang H."/>
            <person name="Wang A."/>
            <person name="Jiang F."/>
            <person name="Liu H."/>
            <person name="Zhao H."/>
            <person name="Xu D."/>
            <person name="Zhang Y."/>
        </authorList>
    </citation>
    <scope>NUCLEOTIDE SEQUENCE [LARGE SCALE GENOMIC DNA]</scope>
    <source>
        <strain evidence="2">cv. Niubang</strain>
    </source>
</reference>
<protein>
    <submittedName>
        <fullName evidence="1">Uncharacterized protein</fullName>
    </submittedName>
</protein>
<comment type="caution">
    <text evidence="1">The sequence shown here is derived from an EMBL/GenBank/DDBJ whole genome shotgun (WGS) entry which is preliminary data.</text>
</comment>
<organism evidence="1 2">
    <name type="scientific">Arctium lappa</name>
    <name type="common">Greater burdock</name>
    <name type="synonym">Lappa major</name>
    <dbReference type="NCBI Taxonomy" id="4217"/>
    <lineage>
        <taxon>Eukaryota</taxon>
        <taxon>Viridiplantae</taxon>
        <taxon>Streptophyta</taxon>
        <taxon>Embryophyta</taxon>
        <taxon>Tracheophyta</taxon>
        <taxon>Spermatophyta</taxon>
        <taxon>Magnoliopsida</taxon>
        <taxon>eudicotyledons</taxon>
        <taxon>Gunneridae</taxon>
        <taxon>Pentapetalae</taxon>
        <taxon>asterids</taxon>
        <taxon>campanulids</taxon>
        <taxon>Asterales</taxon>
        <taxon>Asteraceae</taxon>
        <taxon>Carduoideae</taxon>
        <taxon>Cardueae</taxon>
        <taxon>Arctiinae</taxon>
        <taxon>Arctium</taxon>
    </lineage>
</organism>
<reference evidence="1 2" key="2">
    <citation type="journal article" date="2022" name="Mol. Ecol. Resour.">
        <title>The genomes of chicory, endive, great burdock and yacon provide insights into Asteraceae paleo-polyploidization history and plant inulin production.</title>
        <authorList>
            <person name="Fan W."/>
            <person name="Wang S."/>
            <person name="Wang H."/>
            <person name="Wang A."/>
            <person name="Jiang F."/>
            <person name="Liu H."/>
            <person name="Zhao H."/>
            <person name="Xu D."/>
            <person name="Zhang Y."/>
        </authorList>
    </citation>
    <scope>NUCLEOTIDE SEQUENCE [LARGE SCALE GENOMIC DNA]</scope>
    <source>
        <strain evidence="2">cv. Niubang</strain>
    </source>
</reference>
<dbReference type="EMBL" id="CM042052">
    <property type="protein sequence ID" value="KAI3719425.1"/>
    <property type="molecule type" value="Genomic_DNA"/>
</dbReference>